<keyword evidence="1" id="KW-1133">Transmembrane helix</keyword>
<feature type="transmembrane region" description="Helical" evidence="1">
    <location>
        <begin position="185"/>
        <end position="202"/>
    </location>
</feature>
<keyword evidence="1" id="KW-0472">Membrane</keyword>
<dbReference type="NCBIfam" id="NF038086">
    <property type="entry name" value="anchor_synt_A"/>
    <property type="match status" value="1"/>
</dbReference>
<dbReference type="STRING" id="1227455.C449_06446"/>
<dbReference type="Proteomes" id="UP000011669">
    <property type="component" value="Unassembled WGS sequence"/>
</dbReference>
<keyword evidence="1" id="KW-0812">Transmembrane</keyword>
<feature type="transmembrane region" description="Helical" evidence="1">
    <location>
        <begin position="73"/>
        <end position="92"/>
    </location>
</feature>
<feature type="transmembrane region" description="Helical" evidence="1">
    <location>
        <begin position="147"/>
        <end position="173"/>
    </location>
</feature>
<keyword evidence="3" id="KW-1185">Reference proteome</keyword>
<dbReference type="GO" id="GO:0016020">
    <property type="term" value="C:membrane"/>
    <property type="evidence" value="ECO:0007669"/>
    <property type="project" value="InterPro"/>
</dbReference>
<feature type="transmembrane region" description="Helical" evidence="1">
    <location>
        <begin position="12"/>
        <end position="32"/>
    </location>
</feature>
<dbReference type="RefSeq" id="WP_006077149.1">
    <property type="nucleotide sequence ID" value="NZ_AOMD01000016.1"/>
</dbReference>
<sequence length="235" mass="24177">MQPRFVARLGLADAVTATNAGLGFLAAAAAMVDPGLAARLILLAAIADGLDGALAQHVGSTPVGEFLDSLADVASFGVAPALFVFAIARTAWDLSLAESSLPLALSLFVTGLFVVTAVVRLGLYTAYDIGRGATEGAQTTLAATVLAVAYLAGVRSPAVLLGATLVFVGLMVAPFRYPDLRVRDALAMGVVQALSILVPGAFGRLFPRLLLAAALAYLVLAPRLYRRGTPEGKRT</sequence>
<dbReference type="InParanoid" id="M0MMB3"/>
<dbReference type="GO" id="GO:0016780">
    <property type="term" value="F:phosphotransferase activity, for other substituted phosphate groups"/>
    <property type="evidence" value="ECO:0007669"/>
    <property type="project" value="InterPro"/>
</dbReference>
<dbReference type="InterPro" id="IPR000462">
    <property type="entry name" value="CDP-OH_P_trans"/>
</dbReference>
<dbReference type="PATRIC" id="fig|1227455.4.peg.1314"/>
<evidence type="ECO:0000256" key="1">
    <source>
        <dbReference type="SAM" id="Phobius"/>
    </source>
</evidence>
<dbReference type="OrthoDB" id="221913at2157"/>
<name>M0MMB3_9EURY</name>
<reference evidence="2 3" key="1">
    <citation type="journal article" date="2014" name="PLoS Genet.">
        <title>Phylogenetically driven sequencing of extremely halophilic archaea reveals strategies for static and dynamic osmo-response.</title>
        <authorList>
            <person name="Becker E.A."/>
            <person name="Seitzer P.M."/>
            <person name="Tritt A."/>
            <person name="Larsen D."/>
            <person name="Krusor M."/>
            <person name="Yao A.I."/>
            <person name="Wu D."/>
            <person name="Madern D."/>
            <person name="Eisen J.A."/>
            <person name="Darling A.E."/>
            <person name="Facciotti M.T."/>
        </authorList>
    </citation>
    <scope>NUCLEOTIDE SEQUENCE [LARGE SCALE GENOMIC DNA]</scope>
    <source>
        <strain evidence="2 3">DSM 5350</strain>
    </source>
</reference>
<protein>
    <submittedName>
        <fullName evidence="2">CDP-diacylglycerol--serine O-phosphatidyltransferase</fullName>
    </submittedName>
</protein>
<dbReference type="GO" id="GO:0008654">
    <property type="term" value="P:phospholipid biosynthetic process"/>
    <property type="evidence" value="ECO:0007669"/>
    <property type="project" value="InterPro"/>
</dbReference>
<organism evidence="2 3">
    <name type="scientific">Halococcus saccharolyticus DSM 5350</name>
    <dbReference type="NCBI Taxonomy" id="1227455"/>
    <lineage>
        <taxon>Archaea</taxon>
        <taxon>Methanobacteriati</taxon>
        <taxon>Methanobacteriota</taxon>
        <taxon>Stenosarchaea group</taxon>
        <taxon>Halobacteria</taxon>
        <taxon>Halobacteriales</taxon>
        <taxon>Halococcaceae</taxon>
        <taxon>Halococcus</taxon>
    </lineage>
</organism>
<dbReference type="EMBL" id="AOMD01000016">
    <property type="protein sequence ID" value="EMA45879.1"/>
    <property type="molecule type" value="Genomic_DNA"/>
</dbReference>
<proteinExistence type="predicted"/>
<keyword evidence="2" id="KW-0808">Transferase</keyword>
<evidence type="ECO:0000313" key="3">
    <source>
        <dbReference type="Proteomes" id="UP000011669"/>
    </source>
</evidence>
<dbReference type="FunCoup" id="M0MMB3">
    <property type="interactions" value="11"/>
</dbReference>
<dbReference type="AlphaFoldDB" id="M0MMB3"/>
<dbReference type="Gene3D" id="1.20.120.1760">
    <property type="match status" value="1"/>
</dbReference>
<dbReference type="Pfam" id="PF01066">
    <property type="entry name" value="CDP-OH_P_transf"/>
    <property type="match status" value="1"/>
</dbReference>
<evidence type="ECO:0000313" key="2">
    <source>
        <dbReference type="EMBL" id="EMA45879.1"/>
    </source>
</evidence>
<gene>
    <name evidence="2" type="ORF">C449_06446</name>
</gene>
<comment type="caution">
    <text evidence="2">The sequence shown here is derived from an EMBL/GenBank/DDBJ whole genome shotgun (WGS) entry which is preliminary data.</text>
</comment>
<accession>M0MMB3</accession>
<dbReference type="InterPro" id="IPR043130">
    <property type="entry name" value="CDP-OH_PTrfase_TM_dom"/>
</dbReference>
<feature type="transmembrane region" description="Helical" evidence="1">
    <location>
        <begin position="104"/>
        <end position="127"/>
    </location>
</feature>